<feature type="transmembrane region" description="Helical" evidence="6">
    <location>
        <begin position="153"/>
        <end position="176"/>
    </location>
</feature>
<organism evidence="7 8">
    <name type="scientific">Nocardioides phosphati</name>
    <dbReference type="NCBI Taxonomy" id="1867775"/>
    <lineage>
        <taxon>Bacteria</taxon>
        <taxon>Bacillati</taxon>
        <taxon>Actinomycetota</taxon>
        <taxon>Actinomycetes</taxon>
        <taxon>Propionibacteriales</taxon>
        <taxon>Nocardioidaceae</taxon>
        <taxon>Nocardioides</taxon>
    </lineage>
</organism>
<protein>
    <submittedName>
        <fullName evidence="7">Lysine transporter LysE</fullName>
    </submittedName>
</protein>
<evidence type="ECO:0000313" key="8">
    <source>
        <dbReference type="Proteomes" id="UP000655410"/>
    </source>
</evidence>
<sequence>MLRIGPAIADALEDHARDPNPIACGPDAAHNREVPDLAQLTTFLVASILFIQVPGPSLLFTLGRALTVGRSDALWSVVGNALGLFVQVLGVTLGLGALVAASAAAFTALKLVGAVYVVWLGVQAIRHRGDARAAMLAARGGVRRTSAAGSVRTGFVVGATNPKTIVFFAAFLPQFLNDRAAAAPQLLALGIVFSAMAVASDSVWVLVASRARDWFAREPQRLDRMGTAGGVMMIGLGATLATTGSASH</sequence>
<keyword evidence="2" id="KW-1003">Cell membrane</keyword>
<reference evidence="8" key="1">
    <citation type="journal article" date="2019" name="Int. J. Syst. Evol. Microbiol.">
        <title>The Global Catalogue of Microorganisms (GCM) 10K type strain sequencing project: providing services to taxonomists for standard genome sequencing and annotation.</title>
        <authorList>
            <consortium name="The Broad Institute Genomics Platform"/>
            <consortium name="The Broad Institute Genome Sequencing Center for Infectious Disease"/>
            <person name="Wu L."/>
            <person name="Ma J."/>
        </authorList>
    </citation>
    <scope>NUCLEOTIDE SEQUENCE [LARGE SCALE GENOMIC DNA]</scope>
    <source>
        <strain evidence="8">CGMCC 4.7371</strain>
    </source>
</reference>
<dbReference type="Pfam" id="PF01810">
    <property type="entry name" value="LysE"/>
    <property type="match status" value="1"/>
</dbReference>
<gene>
    <name evidence="7" type="ORF">GCM10011584_17970</name>
</gene>
<accession>A0ABQ2NAE7</accession>
<keyword evidence="3 6" id="KW-0812">Transmembrane</keyword>
<feature type="transmembrane region" description="Helical" evidence="6">
    <location>
        <begin position="228"/>
        <end position="246"/>
    </location>
</feature>
<comment type="subcellular location">
    <subcellularLocation>
        <location evidence="1">Cell membrane</location>
        <topology evidence="1">Multi-pass membrane protein</topology>
    </subcellularLocation>
</comment>
<dbReference type="InterPro" id="IPR001123">
    <property type="entry name" value="LeuE-type"/>
</dbReference>
<comment type="caution">
    <text evidence="7">The sequence shown here is derived from an EMBL/GenBank/DDBJ whole genome shotgun (WGS) entry which is preliminary data.</text>
</comment>
<evidence type="ECO:0000256" key="6">
    <source>
        <dbReference type="SAM" id="Phobius"/>
    </source>
</evidence>
<evidence type="ECO:0000256" key="3">
    <source>
        <dbReference type="ARBA" id="ARBA00022692"/>
    </source>
</evidence>
<evidence type="ECO:0000256" key="5">
    <source>
        <dbReference type="ARBA" id="ARBA00023136"/>
    </source>
</evidence>
<feature type="transmembrane region" description="Helical" evidence="6">
    <location>
        <begin position="103"/>
        <end position="122"/>
    </location>
</feature>
<keyword evidence="8" id="KW-1185">Reference proteome</keyword>
<dbReference type="Proteomes" id="UP000655410">
    <property type="component" value="Unassembled WGS sequence"/>
</dbReference>
<feature type="transmembrane region" description="Helical" evidence="6">
    <location>
        <begin position="40"/>
        <end position="62"/>
    </location>
</feature>
<dbReference type="PANTHER" id="PTHR30086">
    <property type="entry name" value="ARGININE EXPORTER PROTEIN ARGO"/>
    <property type="match status" value="1"/>
</dbReference>
<dbReference type="PANTHER" id="PTHR30086:SF20">
    <property type="entry name" value="ARGININE EXPORTER PROTEIN ARGO-RELATED"/>
    <property type="match status" value="1"/>
</dbReference>
<evidence type="ECO:0000313" key="7">
    <source>
        <dbReference type="EMBL" id="GGO89183.1"/>
    </source>
</evidence>
<keyword evidence="5 6" id="KW-0472">Membrane</keyword>
<name>A0ABQ2NAE7_9ACTN</name>
<proteinExistence type="predicted"/>
<keyword evidence="4 6" id="KW-1133">Transmembrane helix</keyword>
<dbReference type="EMBL" id="BMNI01000003">
    <property type="protein sequence ID" value="GGO89183.1"/>
    <property type="molecule type" value="Genomic_DNA"/>
</dbReference>
<feature type="transmembrane region" description="Helical" evidence="6">
    <location>
        <begin position="74"/>
        <end position="97"/>
    </location>
</feature>
<evidence type="ECO:0000256" key="2">
    <source>
        <dbReference type="ARBA" id="ARBA00022475"/>
    </source>
</evidence>
<dbReference type="PIRSF" id="PIRSF006324">
    <property type="entry name" value="LeuE"/>
    <property type="match status" value="1"/>
</dbReference>
<evidence type="ECO:0000256" key="4">
    <source>
        <dbReference type="ARBA" id="ARBA00022989"/>
    </source>
</evidence>
<feature type="transmembrane region" description="Helical" evidence="6">
    <location>
        <begin position="182"/>
        <end position="207"/>
    </location>
</feature>
<evidence type="ECO:0000256" key="1">
    <source>
        <dbReference type="ARBA" id="ARBA00004651"/>
    </source>
</evidence>